<gene>
    <name evidence="1" type="ORF">AWN90_03900</name>
</gene>
<comment type="caution">
    <text evidence="1">The sequence shown here is derived from an EMBL/GenBank/DDBJ whole genome shotgun (WGS) entry which is preliminary data.</text>
</comment>
<protein>
    <recommendedName>
        <fullName evidence="3">DUF4913 domain-containing protein</fullName>
    </recommendedName>
</protein>
<dbReference type="Pfam" id="PF16259">
    <property type="entry name" value="DUF4913"/>
    <property type="match status" value="2"/>
</dbReference>
<dbReference type="EMBL" id="LWGR01000015">
    <property type="protein sequence ID" value="KZM70433.1"/>
    <property type="molecule type" value="Genomic_DNA"/>
</dbReference>
<accession>A0A164JIG2</accession>
<dbReference type="Proteomes" id="UP000076512">
    <property type="component" value="Unassembled WGS sequence"/>
</dbReference>
<evidence type="ECO:0008006" key="3">
    <source>
        <dbReference type="Google" id="ProtNLM"/>
    </source>
</evidence>
<proteinExistence type="predicted"/>
<dbReference type="InterPro" id="IPR032584">
    <property type="entry name" value="DUF4913"/>
</dbReference>
<keyword evidence="2" id="KW-1185">Reference proteome</keyword>
<dbReference type="OrthoDB" id="4535229at2"/>
<dbReference type="RefSeq" id="WP_067577729.1">
    <property type="nucleotide sequence ID" value="NZ_JABMCZ010000003.1"/>
</dbReference>
<dbReference type="STRING" id="455432.AWN90_03900"/>
<reference evidence="1 2" key="1">
    <citation type="submission" date="2016-04" db="EMBL/GenBank/DDBJ databases">
        <authorList>
            <person name="Evans L.H."/>
            <person name="Alamgir A."/>
            <person name="Owens N."/>
            <person name="Weber N.D."/>
            <person name="Virtaneva K."/>
            <person name="Barbian K."/>
            <person name="Babar A."/>
            <person name="Rosenke K."/>
        </authorList>
    </citation>
    <scope>NUCLEOTIDE SEQUENCE [LARGE SCALE GENOMIC DNA]</scope>
    <source>
        <strain evidence="1 2">IFM 0406</strain>
    </source>
</reference>
<evidence type="ECO:0000313" key="1">
    <source>
        <dbReference type="EMBL" id="KZM70433.1"/>
    </source>
</evidence>
<evidence type="ECO:0000313" key="2">
    <source>
        <dbReference type="Proteomes" id="UP000076512"/>
    </source>
</evidence>
<sequence>MTGPATAGSGGKKQPIPPAYPNFVEFGEKWLFPFVNVRLAEAGREQTDTWCVDWWRHRAVAVRIAHLHRAFEAVRRRSGSAVSTYLLSHIDAHMRWILDAANGPLHRCTRTTHVAVPALSSAPIPPGWFGPAATATPKPGEETPKRRFGHYSQFVTDWLLPVTAVRISGHQREGQYTWCRRWWDHHGVCIRFATVHAVFEAALQADDLTAMSTLFVAHIDPHMRVILDAARGPLHRCTPDRHIPLPGLPTSTVAPNWFGIANVPVDELGFGPDFRALRART</sequence>
<dbReference type="AlphaFoldDB" id="A0A164JIG2"/>
<organism evidence="1 2">
    <name type="scientific">Nocardia terpenica</name>
    <dbReference type="NCBI Taxonomy" id="455432"/>
    <lineage>
        <taxon>Bacteria</taxon>
        <taxon>Bacillati</taxon>
        <taxon>Actinomycetota</taxon>
        <taxon>Actinomycetes</taxon>
        <taxon>Mycobacteriales</taxon>
        <taxon>Nocardiaceae</taxon>
        <taxon>Nocardia</taxon>
    </lineage>
</organism>
<name>A0A164JIG2_9NOCA</name>